<organism evidence="5 6">
    <name type="scientific">Ensete ventricosum</name>
    <name type="common">Abyssinian banana</name>
    <name type="synonym">Musa ensete</name>
    <dbReference type="NCBI Taxonomy" id="4639"/>
    <lineage>
        <taxon>Eukaryota</taxon>
        <taxon>Viridiplantae</taxon>
        <taxon>Streptophyta</taxon>
        <taxon>Embryophyta</taxon>
        <taxon>Tracheophyta</taxon>
        <taxon>Spermatophyta</taxon>
        <taxon>Magnoliopsida</taxon>
        <taxon>Liliopsida</taxon>
        <taxon>Zingiberales</taxon>
        <taxon>Musaceae</taxon>
        <taxon>Ensete</taxon>
    </lineage>
</organism>
<sequence length="124" mass="14009">FLIDLNRYPSCGAAVVTDSRVRRGQMEQRLASTWRMTVNERKFVETALASDLRVDGRRPFDYRRLTIKFGRSVPVYVFTAFITNLIDAANIAALTALSTFRRPECTLGGENGQDIIVHDPEVKS</sequence>
<dbReference type="AlphaFoldDB" id="A0A427B124"/>
<comment type="caution">
    <text evidence="5">The sequence shown here is derived from an EMBL/GenBank/DDBJ whole genome shotgun (WGS) entry which is preliminary data.</text>
</comment>
<dbReference type="InterPro" id="IPR020568">
    <property type="entry name" value="Ribosomal_Su5_D2-typ_SF"/>
</dbReference>
<dbReference type="GO" id="GO:0034476">
    <property type="term" value="P:U5 snRNA 3'-end processing"/>
    <property type="evidence" value="ECO:0007669"/>
    <property type="project" value="TreeGrafter"/>
</dbReference>
<feature type="non-terminal residue" evidence="5">
    <location>
        <position position="1"/>
    </location>
</feature>
<evidence type="ECO:0000256" key="2">
    <source>
        <dbReference type="ARBA" id="ARBA00004496"/>
    </source>
</evidence>
<dbReference type="SUPFAM" id="SSF54211">
    <property type="entry name" value="Ribosomal protein S5 domain 2-like"/>
    <property type="match status" value="1"/>
</dbReference>
<dbReference type="Proteomes" id="UP000287651">
    <property type="component" value="Unassembled WGS sequence"/>
</dbReference>
<evidence type="ECO:0000256" key="3">
    <source>
        <dbReference type="ARBA" id="ARBA00006678"/>
    </source>
</evidence>
<protein>
    <submittedName>
        <fullName evidence="5">Uncharacterized protein</fullName>
    </submittedName>
</protein>
<name>A0A427B124_ENSVE</name>
<dbReference type="GO" id="GO:0034475">
    <property type="term" value="P:U4 snRNA 3'-end processing"/>
    <property type="evidence" value="ECO:0007669"/>
    <property type="project" value="TreeGrafter"/>
</dbReference>
<dbReference type="GO" id="GO:0034473">
    <property type="term" value="P:U1 snRNA 3'-end processing"/>
    <property type="evidence" value="ECO:0007669"/>
    <property type="project" value="TreeGrafter"/>
</dbReference>
<dbReference type="PANTHER" id="PTHR11097:SF14">
    <property type="entry name" value="EXOSOME COMPLEX COMPONENT RRP45"/>
    <property type="match status" value="1"/>
</dbReference>
<dbReference type="PANTHER" id="PTHR11097">
    <property type="entry name" value="EXOSOME COMPLEX EXONUCLEASE RIBOSOMAL RNA PROCESSING PROTEIN"/>
    <property type="match status" value="1"/>
</dbReference>
<comment type="similarity">
    <text evidence="3">Belongs to the RNase PH family.</text>
</comment>
<keyword evidence="4" id="KW-0963">Cytoplasm</keyword>
<dbReference type="GO" id="GO:0071028">
    <property type="term" value="P:nuclear mRNA surveillance"/>
    <property type="evidence" value="ECO:0007669"/>
    <property type="project" value="TreeGrafter"/>
</dbReference>
<evidence type="ECO:0000313" key="6">
    <source>
        <dbReference type="Proteomes" id="UP000287651"/>
    </source>
</evidence>
<evidence type="ECO:0000256" key="4">
    <source>
        <dbReference type="ARBA" id="ARBA00022490"/>
    </source>
</evidence>
<dbReference type="InterPro" id="IPR050590">
    <property type="entry name" value="Exosome_comp_Rrp42_subfam"/>
</dbReference>
<dbReference type="GO" id="GO:0000467">
    <property type="term" value="P:exonucleolytic trimming to generate mature 3'-end of 5.8S rRNA from tricistronic rRNA transcript (SSU-rRNA, 5.8S rRNA, LSU-rRNA)"/>
    <property type="evidence" value="ECO:0007669"/>
    <property type="project" value="TreeGrafter"/>
</dbReference>
<dbReference type="GO" id="GO:0000176">
    <property type="term" value="C:nuclear exosome (RNase complex)"/>
    <property type="evidence" value="ECO:0007669"/>
    <property type="project" value="TreeGrafter"/>
</dbReference>
<accession>A0A427B124</accession>
<dbReference type="Gene3D" id="3.30.230.70">
    <property type="entry name" value="GHMP Kinase, N-terminal domain"/>
    <property type="match status" value="1"/>
</dbReference>
<comment type="subcellular location">
    <subcellularLocation>
        <location evidence="2">Cytoplasm</location>
    </subcellularLocation>
    <subcellularLocation>
        <location evidence="1">Nucleus</location>
    </subcellularLocation>
</comment>
<dbReference type="GO" id="GO:0000177">
    <property type="term" value="C:cytoplasmic exosome (RNase complex)"/>
    <property type="evidence" value="ECO:0007669"/>
    <property type="project" value="TreeGrafter"/>
</dbReference>
<reference evidence="5 6" key="1">
    <citation type="journal article" date="2014" name="Agronomy (Basel)">
        <title>A Draft Genome Sequence for Ensete ventricosum, the Drought-Tolerant Tree Against Hunger.</title>
        <authorList>
            <person name="Harrison J."/>
            <person name="Moore K.A."/>
            <person name="Paszkiewicz K."/>
            <person name="Jones T."/>
            <person name="Grant M."/>
            <person name="Ambacheew D."/>
            <person name="Muzemil S."/>
            <person name="Studholme D.J."/>
        </authorList>
    </citation>
    <scope>NUCLEOTIDE SEQUENCE [LARGE SCALE GENOMIC DNA]</scope>
</reference>
<gene>
    <name evidence="5" type="ORF">B296_00008461</name>
</gene>
<proteinExistence type="inferred from homology"/>
<dbReference type="InterPro" id="IPR027408">
    <property type="entry name" value="PNPase/RNase_PH_dom_sf"/>
</dbReference>
<evidence type="ECO:0000313" key="5">
    <source>
        <dbReference type="EMBL" id="RRT82232.1"/>
    </source>
</evidence>
<dbReference type="GO" id="GO:0035925">
    <property type="term" value="F:mRNA 3'-UTR AU-rich region binding"/>
    <property type="evidence" value="ECO:0007669"/>
    <property type="project" value="TreeGrafter"/>
</dbReference>
<dbReference type="GO" id="GO:0071038">
    <property type="term" value="P:TRAMP-dependent tRNA surveillance pathway"/>
    <property type="evidence" value="ECO:0007669"/>
    <property type="project" value="TreeGrafter"/>
</dbReference>
<dbReference type="GO" id="GO:0016075">
    <property type="term" value="P:rRNA catabolic process"/>
    <property type="evidence" value="ECO:0007669"/>
    <property type="project" value="TreeGrafter"/>
</dbReference>
<dbReference type="EMBL" id="AMZH03000736">
    <property type="protein sequence ID" value="RRT82232.1"/>
    <property type="molecule type" value="Genomic_DNA"/>
</dbReference>
<evidence type="ECO:0000256" key="1">
    <source>
        <dbReference type="ARBA" id="ARBA00004123"/>
    </source>
</evidence>
<dbReference type="GO" id="GO:0071035">
    <property type="term" value="P:nuclear polyadenylation-dependent rRNA catabolic process"/>
    <property type="evidence" value="ECO:0007669"/>
    <property type="project" value="TreeGrafter"/>
</dbReference>